<keyword evidence="1" id="KW-0732">Signal</keyword>
<accession>A0A7W6CSU4</accession>
<evidence type="ECO:0000313" key="3">
    <source>
        <dbReference type="Proteomes" id="UP000582090"/>
    </source>
</evidence>
<dbReference type="Proteomes" id="UP000582090">
    <property type="component" value="Unassembled WGS sequence"/>
</dbReference>
<dbReference type="EMBL" id="JACIDW010000018">
    <property type="protein sequence ID" value="MBB3966493.1"/>
    <property type="molecule type" value="Genomic_DNA"/>
</dbReference>
<dbReference type="AlphaFoldDB" id="A0A7W6CSU4"/>
<evidence type="ECO:0000313" key="2">
    <source>
        <dbReference type="EMBL" id="MBB3966493.1"/>
    </source>
</evidence>
<keyword evidence="3" id="KW-1185">Reference proteome</keyword>
<comment type="caution">
    <text evidence="2">The sequence shown here is derived from an EMBL/GenBank/DDBJ whole genome shotgun (WGS) entry which is preliminary data.</text>
</comment>
<gene>
    <name evidence="2" type="ORF">GGQ67_004180</name>
</gene>
<name>A0A7W6CSU4_9HYPH</name>
<sequence>MRSLFLCLSGACLLVLSSASGSMAATQTVTTKPTLENLPPGTSVYFDDKKCGAGMIAKYSKPQRRNQLKRECVKP</sequence>
<organism evidence="2 3">
    <name type="scientific">Rhizobium metallidurans</name>
    <dbReference type="NCBI Taxonomy" id="1265931"/>
    <lineage>
        <taxon>Bacteria</taxon>
        <taxon>Pseudomonadati</taxon>
        <taxon>Pseudomonadota</taxon>
        <taxon>Alphaproteobacteria</taxon>
        <taxon>Hyphomicrobiales</taxon>
        <taxon>Rhizobiaceae</taxon>
        <taxon>Rhizobium/Agrobacterium group</taxon>
        <taxon>Rhizobium</taxon>
    </lineage>
</organism>
<evidence type="ECO:0000256" key="1">
    <source>
        <dbReference type="SAM" id="SignalP"/>
    </source>
</evidence>
<protein>
    <submittedName>
        <fullName evidence="2">Uncharacterized protein</fullName>
    </submittedName>
</protein>
<proteinExistence type="predicted"/>
<dbReference type="InterPro" id="IPR046565">
    <property type="entry name" value="DUF6719"/>
</dbReference>
<dbReference type="Pfam" id="PF20477">
    <property type="entry name" value="DUF6719"/>
    <property type="match status" value="1"/>
</dbReference>
<dbReference type="RefSeq" id="WP_246400250.1">
    <property type="nucleotide sequence ID" value="NZ_JACIDW010000018.1"/>
</dbReference>
<reference evidence="2 3" key="1">
    <citation type="submission" date="2020-08" db="EMBL/GenBank/DDBJ databases">
        <title>Genomic Encyclopedia of Type Strains, Phase IV (KMG-IV): sequencing the most valuable type-strain genomes for metagenomic binning, comparative biology and taxonomic classification.</title>
        <authorList>
            <person name="Goeker M."/>
        </authorList>
    </citation>
    <scope>NUCLEOTIDE SEQUENCE [LARGE SCALE GENOMIC DNA]</scope>
    <source>
        <strain evidence="2 3">DSM 26575</strain>
    </source>
</reference>
<feature type="chain" id="PRO_5031428091" evidence="1">
    <location>
        <begin position="25"/>
        <end position="75"/>
    </location>
</feature>
<feature type="signal peptide" evidence="1">
    <location>
        <begin position="1"/>
        <end position="24"/>
    </location>
</feature>